<accession>A0A543KTC9</accession>
<reference evidence="2 3" key="1">
    <citation type="submission" date="2019-06" db="EMBL/GenBank/DDBJ databases">
        <title>Genomic Encyclopedia of Archaeal and Bacterial Type Strains, Phase II (KMG-II): from individual species to whole genera.</title>
        <authorList>
            <person name="Goeker M."/>
        </authorList>
    </citation>
    <scope>NUCLEOTIDE SEQUENCE [LARGE SCALE GENOMIC DNA]</scope>
    <source>
        <strain evidence="2 3">DSM 7270</strain>
    </source>
</reference>
<dbReference type="AlphaFoldDB" id="A0A543KTC9"/>
<evidence type="ECO:0000313" key="2">
    <source>
        <dbReference type="EMBL" id="TQM98309.1"/>
    </source>
</evidence>
<feature type="region of interest" description="Disordered" evidence="1">
    <location>
        <begin position="15"/>
        <end position="70"/>
    </location>
</feature>
<protein>
    <submittedName>
        <fullName evidence="2">Uncharacterized protein</fullName>
    </submittedName>
</protein>
<gene>
    <name evidence="2" type="ORF">BDD18_4405</name>
</gene>
<feature type="compositionally biased region" description="Basic and acidic residues" evidence="1">
    <location>
        <begin position="33"/>
        <end position="52"/>
    </location>
</feature>
<sequence>MPALDAAGFPVLKWKVGQGSESRLARPAAEGEDTGRDGEGEARPLTHLERPKPQGGGAGEASEAPRSLHP</sequence>
<evidence type="ECO:0000313" key="3">
    <source>
        <dbReference type="Proteomes" id="UP000316993"/>
    </source>
</evidence>
<comment type="caution">
    <text evidence="2">The sequence shown here is derived from an EMBL/GenBank/DDBJ whole genome shotgun (WGS) entry which is preliminary data.</text>
</comment>
<organism evidence="2 3">
    <name type="scientific">Acidovorax temperans</name>
    <dbReference type="NCBI Taxonomy" id="80878"/>
    <lineage>
        <taxon>Bacteria</taxon>
        <taxon>Pseudomonadati</taxon>
        <taxon>Pseudomonadota</taxon>
        <taxon>Betaproteobacteria</taxon>
        <taxon>Burkholderiales</taxon>
        <taxon>Comamonadaceae</taxon>
        <taxon>Acidovorax</taxon>
    </lineage>
</organism>
<dbReference type="Proteomes" id="UP000316993">
    <property type="component" value="Unassembled WGS sequence"/>
</dbReference>
<proteinExistence type="predicted"/>
<name>A0A543KTC9_9BURK</name>
<evidence type="ECO:0000256" key="1">
    <source>
        <dbReference type="SAM" id="MobiDB-lite"/>
    </source>
</evidence>
<dbReference type="EMBL" id="VFPV01000006">
    <property type="protein sequence ID" value="TQM98309.1"/>
    <property type="molecule type" value="Genomic_DNA"/>
</dbReference>